<name>A0AAW1FT86_ZOAVI</name>
<evidence type="ECO:0000313" key="3">
    <source>
        <dbReference type="Proteomes" id="UP001488805"/>
    </source>
</evidence>
<evidence type="ECO:0000256" key="1">
    <source>
        <dbReference type="SAM" id="MobiDB-lite"/>
    </source>
</evidence>
<proteinExistence type="predicted"/>
<comment type="caution">
    <text evidence="2">The sequence shown here is derived from an EMBL/GenBank/DDBJ whole genome shotgun (WGS) entry which is preliminary data.</text>
</comment>
<organism evidence="2 3">
    <name type="scientific">Zoarces viviparus</name>
    <name type="common">Viviparous eelpout</name>
    <name type="synonym">Blennius viviparus</name>
    <dbReference type="NCBI Taxonomy" id="48416"/>
    <lineage>
        <taxon>Eukaryota</taxon>
        <taxon>Metazoa</taxon>
        <taxon>Chordata</taxon>
        <taxon>Craniata</taxon>
        <taxon>Vertebrata</taxon>
        <taxon>Euteleostomi</taxon>
        <taxon>Actinopterygii</taxon>
        <taxon>Neopterygii</taxon>
        <taxon>Teleostei</taxon>
        <taxon>Neoteleostei</taxon>
        <taxon>Acanthomorphata</taxon>
        <taxon>Eupercaria</taxon>
        <taxon>Perciformes</taxon>
        <taxon>Cottioidei</taxon>
        <taxon>Zoarcales</taxon>
        <taxon>Zoarcidae</taxon>
        <taxon>Zoarcinae</taxon>
        <taxon>Zoarces</taxon>
    </lineage>
</organism>
<evidence type="ECO:0000313" key="2">
    <source>
        <dbReference type="EMBL" id="KAK9538042.1"/>
    </source>
</evidence>
<dbReference type="AlphaFoldDB" id="A0AAW1FT86"/>
<feature type="compositionally biased region" description="Polar residues" evidence="1">
    <location>
        <begin position="79"/>
        <end position="88"/>
    </location>
</feature>
<gene>
    <name evidence="2" type="ORF">VZT92_005603</name>
</gene>
<reference evidence="2 3" key="1">
    <citation type="journal article" date="2024" name="Genome Biol. Evol.">
        <title>Chromosome-level genome assembly of the viviparous eelpout Zoarces viviparus.</title>
        <authorList>
            <person name="Fuhrmann N."/>
            <person name="Brasseur M.V."/>
            <person name="Bakowski C.E."/>
            <person name="Podsiadlowski L."/>
            <person name="Prost S."/>
            <person name="Krehenwinkel H."/>
            <person name="Mayer C."/>
        </authorList>
    </citation>
    <scope>NUCLEOTIDE SEQUENCE [LARGE SCALE GENOMIC DNA]</scope>
    <source>
        <strain evidence="2">NO-MEL_2022_Ind0_liver</strain>
    </source>
</reference>
<keyword evidence="3" id="KW-1185">Reference proteome</keyword>
<sequence>MVAVSRGSSFCRFFVDNYPCVTWGRHTVHLPGTARPGGSLATGEQREVPSPCVPPDNSTAQENNNTVSVSAGKYRQSERGNNSSTTGHTAAEDNLPSKMLVVAYQNSFEVAHFKRLSCGSRTESFFPAILVAWFWGCYK</sequence>
<dbReference type="EMBL" id="JBCEZU010000034">
    <property type="protein sequence ID" value="KAK9538042.1"/>
    <property type="molecule type" value="Genomic_DNA"/>
</dbReference>
<accession>A0AAW1FT86</accession>
<feature type="compositionally biased region" description="Polar residues" evidence="1">
    <location>
        <begin position="56"/>
        <end position="69"/>
    </location>
</feature>
<dbReference type="Proteomes" id="UP001488805">
    <property type="component" value="Unassembled WGS sequence"/>
</dbReference>
<feature type="region of interest" description="Disordered" evidence="1">
    <location>
        <begin position="31"/>
        <end position="92"/>
    </location>
</feature>
<protein>
    <submittedName>
        <fullName evidence="2">Uncharacterized protein</fullName>
    </submittedName>
</protein>